<dbReference type="Proteomes" id="UP000887576">
    <property type="component" value="Unplaced"/>
</dbReference>
<proteinExistence type="predicted"/>
<name>A0AC34RF47_9BILA</name>
<evidence type="ECO:0000313" key="1">
    <source>
        <dbReference type="Proteomes" id="UP000887576"/>
    </source>
</evidence>
<sequence>MIGLILGISKHTNMADVVTVRARKVLTNQLLARKQMVVEILHPNRKGLTKLELRDHLAKMFKVTPDVVIPYGIRALFGGGKSTGFALIYETVDAAKKFEPKHRMLRLVGKKAEKTGRKQRKERKNRQKKVRGTKKGKVQAGKK</sequence>
<organism evidence="1 2">
    <name type="scientific">Panagrolaimus sp. JU765</name>
    <dbReference type="NCBI Taxonomy" id="591449"/>
    <lineage>
        <taxon>Eukaryota</taxon>
        <taxon>Metazoa</taxon>
        <taxon>Ecdysozoa</taxon>
        <taxon>Nematoda</taxon>
        <taxon>Chromadorea</taxon>
        <taxon>Rhabditida</taxon>
        <taxon>Tylenchina</taxon>
        <taxon>Panagrolaimomorpha</taxon>
        <taxon>Panagrolaimoidea</taxon>
        <taxon>Panagrolaimidae</taxon>
        <taxon>Panagrolaimus</taxon>
    </lineage>
</organism>
<evidence type="ECO:0000313" key="2">
    <source>
        <dbReference type="WBParaSite" id="JU765_v2.g621.t1"/>
    </source>
</evidence>
<reference evidence="2" key="1">
    <citation type="submission" date="2022-11" db="UniProtKB">
        <authorList>
            <consortium name="WormBaseParasite"/>
        </authorList>
    </citation>
    <scope>IDENTIFICATION</scope>
</reference>
<dbReference type="WBParaSite" id="JU765_v2.g621.t1">
    <property type="protein sequence ID" value="JU765_v2.g621.t1"/>
    <property type="gene ID" value="JU765_v2.g621"/>
</dbReference>
<accession>A0AC34RF47</accession>
<protein>
    <submittedName>
        <fullName evidence="2">40S ribosomal protein S24</fullName>
    </submittedName>
</protein>